<dbReference type="Gene3D" id="3.40.50.720">
    <property type="entry name" value="NAD(P)-binding Rossmann-like Domain"/>
    <property type="match status" value="2"/>
</dbReference>
<keyword evidence="1 3" id="KW-0560">Oxidoreductase</keyword>
<feature type="domain" description="D-isomer specific 2-hydroxyacid dehydrogenase catalytic" evidence="4">
    <location>
        <begin position="45"/>
        <end position="316"/>
    </location>
</feature>
<dbReference type="InterPro" id="IPR006140">
    <property type="entry name" value="D-isomer_DH_NAD-bd"/>
</dbReference>
<dbReference type="GO" id="GO:0030267">
    <property type="term" value="F:glyoxylate reductase (NADPH) activity"/>
    <property type="evidence" value="ECO:0007669"/>
    <property type="project" value="TreeGrafter"/>
</dbReference>
<dbReference type="InterPro" id="IPR050223">
    <property type="entry name" value="D-isomer_2-hydroxyacid_DH"/>
</dbReference>
<sequence>MTDPDVVVLREGTEGLSMESYAETLRERLPDATVELARTPQDERELASSARVVTGITIDEDLIERAGRLELFACTFAGTDHVPMDALADHGVMVTNAGGIHAPGIAEQAIGNMLVFARRLHEGWRRKQNDEWRHFPSFEFTDSTVTIVGLGSIGRATAQRLAGFEVETIGIRYTPSKGGPTDEVLGFDDEDIHEAFSRSDYVVLACPLTDLTRGLVGEAELATLPPNAVVVNAARGGIIDTDALVSALQFEGIRGAALDVSDPEPLPADHPLWDLENCLITPHTGGYTPNHWDRLADIVAHNVDVLGSGGDLENVVLTPDSS</sequence>
<feature type="domain" description="D-isomer specific 2-hydroxyacid dehydrogenase NAD-binding" evidence="5">
    <location>
        <begin position="111"/>
        <end position="285"/>
    </location>
</feature>
<evidence type="ECO:0000313" key="6">
    <source>
        <dbReference type="EMBL" id="RQG89186.1"/>
    </source>
</evidence>
<dbReference type="InterPro" id="IPR029753">
    <property type="entry name" value="D-isomer_DH_CS"/>
</dbReference>
<evidence type="ECO:0000259" key="4">
    <source>
        <dbReference type="Pfam" id="PF00389"/>
    </source>
</evidence>
<reference evidence="6 7" key="1">
    <citation type="submission" date="2018-10" db="EMBL/GenBank/DDBJ databases">
        <title>Natrarchaeobius chitinivorans gen. nov., sp. nov., and Natrarchaeobius haloalkaliphilus sp. nov., alkaliphilic, chitin-utilizing haloarchaea from hypersaline alkaline lakes.</title>
        <authorList>
            <person name="Sorokin D.Y."/>
            <person name="Elcheninov A.G."/>
            <person name="Kostrikina N.A."/>
            <person name="Bale N.J."/>
            <person name="Sinninghe Damste J.S."/>
            <person name="Khijniak T.V."/>
            <person name="Kublanov I.V."/>
            <person name="Toshchakov S.V."/>
        </authorList>
    </citation>
    <scope>NUCLEOTIDE SEQUENCE [LARGE SCALE GENOMIC DNA]</scope>
    <source>
        <strain evidence="6 7">AArcht-Sl</strain>
    </source>
</reference>
<proteinExistence type="inferred from homology"/>
<evidence type="ECO:0000256" key="2">
    <source>
        <dbReference type="ARBA" id="ARBA00023027"/>
    </source>
</evidence>
<dbReference type="GO" id="GO:0005829">
    <property type="term" value="C:cytosol"/>
    <property type="evidence" value="ECO:0007669"/>
    <property type="project" value="TreeGrafter"/>
</dbReference>
<organism evidence="6 7">
    <name type="scientific">Natrarchaeobius halalkaliphilus</name>
    <dbReference type="NCBI Taxonomy" id="1679091"/>
    <lineage>
        <taxon>Archaea</taxon>
        <taxon>Methanobacteriati</taxon>
        <taxon>Methanobacteriota</taxon>
        <taxon>Stenosarchaea group</taxon>
        <taxon>Halobacteria</taxon>
        <taxon>Halobacteriales</taxon>
        <taxon>Natrialbaceae</taxon>
        <taxon>Natrarchaeobius</taxon>
    </lineage>
</organism>
<dbReference type="EMBL" id="REFY01000004">
    <property type="protein sequence ID" value="RQG89186.1"/>
    <property type="molecule type" value="Genomic_DNA"/>
</dbReference>
<name>A0A3N6M764_9EURY</name>
<dbReference type="SUPFAM" id="SSF52283">
    <property type="entry name" value="Formate/glycerate dehydrogenase catalytic domain-like"/>
    <property type="match status" value="1"/>
</dbReference>
<comment type="caution">
    <text evidence="6">The sequence shown here is derived from an EMBL/GenBank/DDBJ whole genome shotgun (WGS) entry which is preliminary data.</text>
</comment>
<comment type="similarity">
    <text evidence="3">Belongs to the D-isomer specific 2-hydroxyacid dehydrogenase family.</text>
</comment>
<protein>
    <submittedName>
        <fullName evidence="6">D-2-hydroxyacid dehydrogenase</fullName>
    </submittedName>
</protein>
<gene>
    <name evidence="6" type="ORF">EA462_12530</name>
</gene>
<dbReference type="RefSeq" id="WP_124178878.1">
    <property type="nucleotide sequence ID" value="NZ_REFY01000004.1"/>
</dbReference>
<keyword evidence="2" id="KW-0520">NAD</keyword>
<dbReference type="Proteomes" id="UP000273828">
    <property type="component" value="Unassembled WGS sequence"/>
</dbReference>
<evidence type="ECO:0000256" key="3">
    <source>
        <dbReference type="RuleBase" id="RU003719"/>
    </source>
</evidence>
<dbReference type="AlphaFoldDB" id="A0A3N6M764"/>
<dbReference type="PROSITE" id="PS00671">
    <property type="entry name" value="D_2_HYDROXYACID_DH_3"/>
    <property type="match status" value="1"/>
</dbReference>
<dbReference type="PANTHER" id="PTHR10996">
    <property type="entry name" value="2-HYDROXYACID DEHYDROGENASE-RELATED"/>
    <property type="match status" value="1"/>
</dbReference>
<evidence type="ECO:0000313" key="7">
    <source>
        <dbReference type="Proteomes" id="UP000273828"/>
    </source>
</evidence>
<dbReference type="GO" id="GO:0051287">
    <property type="term" value="F:NAD binding"/>
    <property type="evidence" value="ECO:0007669"/>
    <property type="project" value="InterPro"/>
</dbReference>
<dbReference type="InterPro" id="IPR006139">
    <property type="entry name" value="D-isomer_2_OHA_DH_cat_dom"/>
</dbReference>
<evidence type="ECO:0000259" key="5">
    <source>
        <dbReference type="Pfam" id="PF02826"/>
    </source>
</evidence>
<keyword evidence="7" id="KW-1185">Reference proteome</keyword>
<dbReference type="InterPro" id="IPR036291">
    <property type="entry name" value="NAD(P)-bd_dom_sf"/>
</dbReference>
<dbReference type="SUPFAM" id="SSF51735">
    <property type="entry name" value="NAD(P)-binding Rossmann-fold domains"/>
    <property type="match status" value="1"/>
</dbReference>
<dbReference type="Pfam" id="PF02826">
    <property type="entry name" value="2-Hacid_dh_C"/>
    <property type="match status" value="1"/>
</dbReference>
<dbReference type="CDD" id="cd05300">
    <property type="entry name" value="2-Hacid_dh_1"/>
    <property type="match status" value="1"/>
</dbReference>
<dbReference type="GO" id="GO:0016618">
    <property type="term" value="F:hydroxypyruvate reductase [NAD(P)H] activity"/>
    <property type="evidence" value="ECO:0007669"/>
    <property type="project" value="TreeGrafter"/>
</dbReference>
<accession>A0A3N6M764</accession>
<dbReference type="PANTHER" id="PTHR10996:SF178">
    <property type="entry name" value="2-HYDROXYACID DEHYDROGENASE YGL185C-RELATED"/>
    <property type="match status" value="1"/>
</dbReference>
<dbReference type="OrthoDB" id="168224at2157"/>
<dbReference type="Pfam" id="PF00389">
    <property type="entry name" value="2-Hacid_dh"/>
    <property type="match status" value="1"/>
</dbReference>
<evidence type="ECO:0000256" key="1">
    <source>
        <dbReference type="ARBA" id="ARBA00023002"/>
    </source>
</evidence>